<keyword evidence="12" id="KW-1185">Reference proteome</keyword>
<feature type="transmembrane region" description="Helical" evidence="10">
    <location>
        <begin position="207"/>
        <end position="236"/>
    </location>
</feature>
<dbReference type="GO" id="GO:0004376">
    <property type="term" value="F:GPI mannosyltransferase activity"/>
    <property type="evidence" value="ECO:0007669"/>
    <property type="project" value="InterPro"/>
</dbReference>
<feature type="transmembrane region" description="Helical" evidence="10">
    <location>
        <begin position="166"/>
        <end position="187"/>
    </location>
</feature>
<keyword evidence="4" id="KW-0328">Glycosyltransferase</keyword>
<evidence type="ECO:0000256" key="7">
    <source>
        <dbReference type="ARBA" id="ARBA00022824"/>
    </source>
</evidence>
<evidence type="ECO:0000313" key="11">
    <source>
        <dbReference type="EMBL" id="QWQ38069.1"/>
    </source>
</evidence>
<gene>
    <name evidence="11" type="ORF">KG104_13725</name>
</gene>
<dbReference type="GO" id="GO:0000009">
    <property type="term" value="F:alpha-1,6-mannosyltransferase activity"/>
    <property type="evidence" value="ECO:0007669"/>
    <property type="project" value="InterPro"/>
</dbReference>
<evidence type="ECO:0008006" key="13">
    <source>
        <dbReference type="Google" id="ProtNLM"/>
    </source>
</evidence>
<feature type="transmembrane region" description="Helical" evidence="10">
    <location>
        <begin position="136"/>
        <end position="154"/>
    </location>
</feature>
<evidence type="ECO:0000256" key="4">
    <source>
        <dbReference type="ARBA" id="ARBA00022676"/>
    </source>
</evidence>
<evidence type="ECO:0000256" key="3">
    <source>
        <dbReference type="ARBA" id="ARBA00022502"/>
    </source>
</evidence>
<dbReference type="InterPro" id="IPR007315">
    <property type="entry name" value="PIG-V/Gpi18"/>
</dbReference>
<dbReference type="AlphaFoldDB" id="A0A975S909"/>
<dbReference type="EMBL" id="CP076456">
    <property type="protein sequence ID" value="QWQ38069.1"/>
    <property type="molecule type" value="Genomic_DNA"/>
</dbReference>
<evidence type="ECO:0000256" key="2">
    <source>
        <dbReference type="ARBA" id="ARBA00004687"/>
    </source>
</evidence>
<evidence type="ECO:0000256" key="9">
    <source>
        <dbReference type="ARBA" id="ARBA00023136"/>
    </source>
</evidence>
<evidence type="ECO:0000256" key="1">
    <source>
        <dbReference type="ARBA" id="ARBA00004477"/>
    </source>
</evidence>
<feature type="transmembrane region" description="Helical" evidence="10">
    <location>
        <begin position="308"/>
        <end position="329"/>
    </location>
</feature>
<dbReference type="GO" id="GO:0016020">
    <property type="term" value="C:membrane"/>
    <property type="evidence" value="ECO:0007669"/>
    <property type="project" value="GOC"/>
</dbReference>
<evidence type="ECO:0000256" key="6">
    <source>
        <dbReference type="ARBA" id="ARBA00022692"/>
    </source>
</evidence>
<evidence type="ECO:0000256" key="8">
    <source>
        <dbReference type="ARBA" id="ARBA00022989"/>
    </source>
</evidence>
<keyword evidence="5" id="KW-0808">Transferase</keyword>
<keyword evidence="7" id="KW-0256">Endoplasmic reticulum</keyword>
<keyword evidence="8 10" id="KW-1133">Transmembrane helix</keyword>
<feature type="transmembrane region" description="Helical" evidence="10">
    <location>
        <begin position="341"/>
        <end position="359"/>
    </location>
</feature>
<keyword evidence="9 10" id="KW-0472">Membrane</keyword>
<evidence type="ECO:0000256" key="10">
    <source>
        <dbReference type="SAM" id="Phobius"/>
    </source>
</evidence>
<feature type="transmembrane region" description="Helical" evidence="10">
    <location>
        <begin position="37"/>
        <end position="61"/>
    </location>
</feature>
<sequence length="418" mass="45916">MADSAARQGDTRPASAANTALVRASARLAAAFSRWPWYIKVLAVWAAARLFSFTVFVAVAAQQGLNPWGWEGTPSYLQFIGAWDSEWYQRIFAGGYPSEIPRDETGRAQENQWAFYALFPGLVRLLAAVTGLGWEVLAPIVATAAGFGAALMVYRLFALRASSGTALWGVVFVAVNPVSPILQVPYAESLNLLLLAASLYLLITRRYLSAVPVVLVMCLSRPVGVAFALMMGILFVRRWILRRKEAFPPAEAWRMVVLGMASGAGALAWPALAWWYTGEAGAYTDTETAWRGDTLLVFKPWFVEAERLFGPVMGPVALIALVALTVLCLNSEPVRRLGVEMQVWCAAYVLYLLAFLNPLTSTFRLLLPLFPLGLALASLSSSRAYRTTVAMAFLVLQIVWVVWLWRWTPLPGGGDYPP</sequence>
<reference evidence="11" key="1">
    <citation type="submission" date="2021-06" db="EMBL/GenBank/DDBJ databases">
        <title>Novel species in genus Arthrobacter.</title>
        <authorList>
            <person name="Zhang G."/>
        </authorList>
    </citation>
    <scope>NUCLEOTIDE SEQUENCE</scope>
    <source>
        <strain evidence="11">Zg-ZUI122</strain>
    </source>
</reference>
<protein>
    <recommendedName>
        <fullName evidence="13">Glycosyltransferase RgtA/B/C/D-like domain-containing protein</fullName>
    </recommendedName>
</protein>
<accession>A0A975S909</accession>
<dbReference type="GO" id="GO:0006506">
    <property type="term" value="P:GPI anchor biosynthetic process"/>
    <property type="evidence" value="ECO:0007669"/>
    <property type="project" value="UniProtKB-KW"/>
</dbReference>
<name>A0A975S909_9MICC</name>
<evidence type="ECO:0000256" key="5">
    <source>
        <dbReference type="ARBA" id="ARBA00022679"/>
    </source>
</evidence>
<comment type="pathway">
    <text evidence="2">Glycolipid biosynthesis; glycosylphosphatidylinositol-anchor biosynthesis.</text>
</comment>
<proteinExistence type="predicted"/>
<feature type="transmembrane region" description="Helical" evidence="10">
    <location>
        <begin position="389"/>
        <end position="408"/>
    </location>
</feature>
<comment type="subcellular location">
    <subcellularLocation>
        <location evidence="1">Endoplasmic reticulum membrane</location>
        <topology evidence="1">Multi-pass membrane protein</topology>
    </subcellularLocation>
</comment>
<keyword evidence="3" id="KW-0337">GPI-anchor biosynthesis</keyword>
<feature type="transmembrane region" description="Helical" evidence="10">
    <location>
        <begin position="256"/>
        <end position="276"/>
    </location>
</feature>
<dbReference type="KEGG" id="asun:KG104_13725"/>
<dbReference type="PANTHER" id="PTHR12468">
    <property type="entry name" value="GPI MANNOSYLTRANSFERASE 2"/>
    <property type="match status" value="1"/>
</dbReference>
<keyword evidence="6 10" id="KW-0812">Transmembrane</keyword>
<dbReference type="Proteomes" id="UP000680588">
    <property type="component" value="Chromosome"/>
</dbReference>
<dbReference type="PANTHER" id="PTHR12468:SF2">
    <property type="entry name" value="GPI MANNOSYLTRANSFERASE 2"/>
    <property type="match status" value="1"/>
</dbReference>
<organism evidence="11 12">
    <name type="scientific">Arthrobacter sunyaminii</name>
    <dbReference type="NCBI Taxonomy" id="2816859"/>
    <lineage>
        <taxon>Bacteria</taxon>
        <taxon>Bacillati</taxon>
        <taxon>Actinomycetota</taxon>
        <taxon>Actinomycetes</taxon>
        <taxon>Micrococcales</taxon>
        <taxon>Micrococcaceae</taxon>
        <taxon>Arthrobacter</taxon>
    </lineage>
</organism>
<evidence type="ECO:0000313" key="12">
    <source>
        <dbReference type="Proteomes" id="UP000680588"/>
    </source>
</evidence>